<feature type="region of interest" description="Disordered" evidence="1">
    <location>
        <begin position="1"/>
        <end position="47"/>
    </location>
</feature>
<feature type="compositionally biased region" description="Polar residues" evidence="1">
    <location>
        <begin position="31"/>
        <end position="47"/>
    </location>
</feature>
<keyword evidence="3" id="KW-1185">Reference proteome</keyword>
<dbReference type="EMBL" id="OZ034827">
    <property type="protein sequence ID" value="CAL1683470.1"/>
    <property type="molecule type" value="Genomic_DNA"/>
</dbReference>
<dbReference type="Proteomes" id="UP001497644">
    <property type="component" value="Chromosome 4"/>
</dbReference>
<evidence type="ECO:0000256" key="1">
    <source>
        <dbReference type="SAM" id="MobiDB-lite"/>
    </source>
</evidence>
<protein>
    <submittedName>
        <fullName evidence="2">Uncharacterized protein</fullName>
    </submittedName>
</protein>
<proteinExistence type="predicted"/>
<name>A0AAV2NVT7_9HYME</name>
<dbReference type="AlphaFoldDB" id="A0AAV2NVT7"/>
<evidence type="ECO:0000313" key="3">
    <source>
        <dbReference type="Proteomes" id="UP001497644"/>
    </source>
</evidence>
<gene>
    <name evidence="2" type="ORF">LPLAT_LOCUS9183</name>
</gene>
<evidence type="ECO:0000313" key="2">
    <source>
        <dbReference type="EMBL" id="CAL1683470.1"/>
    </source>
</evidence>
<reference evidence="2" key="1">
    <citation type="submission" date="2024-04" db="EMBL/GenBank/DDBJ databases">
        <authorList>
            <consortium name="Molecular Ecology Group"/>
        </authorList>
    </citation>
    <scope>NUCLEOTIDE SEQUENCE</scope>
</reference>
<sequence>MSRLAGPSLNRESRGKIGNGTQEVPLGALSLTESSGTRLGAQRRNNARTLTLKRAPSCVTNARAVSKGFWTINEPRGNPKSQIHAILFRPTVDPLFLSGAKLIVVENIDNTPLA</sequence>
<accession>A0AAV2NVT7</accession>
<organism evidence="2 3">
    <name type="scientific">Lasius platythorax</name>
    <dbReference type="NCBI Taxonomy" id="488582"/>
    <lineage>
        <taxon>Eukaryota</taxon>
        <taxon>Metazoa</taxon>
        <taxon>Ecdysozoa</taxon>
        <taxon>Arthropoda</taxon>
        <taxon>Hexapoda</taxon>
        <taxon>Insecta</taxon>
        <taxon>Pterygota</taxon>
        <taxon>Neoptera</taxon>
        <taxon>Endopterygota</taxon>
        <taxon>Hymenoptera</taxon>
        <taxon>Apocrita</taxon>
        <taxon>Aculeata</taxon>
        <taxon>Formicoidea</taxon>
        <taxon>Formicidae</taxon>
        <taxon>Formicinae</taxon>
        <taxon>Lasius</taxon>
        <taxon>Lasius</taxon>
    </lineage>
</organism>